<feature type="signal peptide" evidence="1">
    <location>
        <begin position="1"/>
        <end position="28"/>
    </location>
</feature>
<organism evidence="2">
    <name type="scientific">Pseudogemmatithrix spongiicola</name>
    <dbReference type="NCBI Taxonomy" id="3062599"/>
    <lineage>
        <taxon>Bacteria</taxon>
        <taxon>Pseudomonadati</taxon>
        <taxon>Gemmatimonadota</taxon>
        <taxon>Gemmatimonadia</taxon>
        <taxon>Gemmatimonadales</taxon>
        <taxon>Gemmatimonadaceae</taxon>
        <taxon>Pseudogemmatithrix</taxon>
    </lineage>
</organism>
<evidence type="ECO:0000313" key="3">
    <source>
        <dbReference type="EMBL" id="WKW15374.1"/>
    </source>
</evidence>
<sequence>MLRRRSILSLLLGGAALLGDAVSLGAQAASDAARCVTGALGFARSDPELLHDWADSLAWPSPRLYPLKYGSTAADGLRALALAADSLGAQLQRLAPSDSANIAAVLGALADAERALGSDASALSAATARLTPIASLTASDSVRIAGRGLSLAEPARVTSTGLCIIADAASRYLKEQQLAAAQEHERIISRAAANWDLYSQQAPSMTLLERWGASCRLWKLSLILVGDRCAAALRRAGLEWAIAAPSWRSMLLHPRPSLRPIFSADSAYTAGALLEVYGVVRHSYGKKRLWTWGASWAITRPPVGREQYAGAVFYLGAGTASVFWNEGRPLWMVSPDVLGWFTSTRAAMRQLGSVVQP</sequence>
<evidence type="ECO:0000313" key="2">
    <source>
        <dbReference type="EMBL" id="WKW12467.1"/>
    </source>
</evidence>
<keyword evidence="4" id="KW-1185">Reference proteome</keyword>
<accession>A0AA49JV85</accession>
<accession>A0AA49Q845</accession>
<evidence type="ECO:0000256" key="1">
    <source>
        <dbReference type="SAM" id="SignalP"/>
    </source>
</evidence>
<proteinExistence type="predicted"/>
<protein>
    <submittedName>
        <fullName evidence="2">Uncharacterized protein</fullName>
    </submittedName>
</protein>
<name>A0AA49JV85_9BACT</name>
<gene>
    <name evidence="2" type="ORF">Strain138_001760</name>
    <name evidence="3" type="ORF">Strain318_001759</name>
</gene>
<dbReference type="EMBL" id="CP130612">
    <property type="protein sequence ID" value="WKW12467.1"/>
    <property type="molecule type" value="Genomic_DNA"/>
</dbReference>
<dbReference type="RefSeq" id="WP_367885345.1">
    <property type="nucleotide sequence ID" value="NZ_CP130612.1"/>
</dbReference>
<dbReference type="AlphaFoldDB" id="A0AA49JV85"/>
<dbReference type="EMBL" id="CP130613">
    <property type="protein sequence ID" value="WKW15374.1"/>
    <property type="molecule type" value="Genomic_DNA"/>
</dbReference>
<feature type="chain" id="PRO_5041225649" evidence="1">
    <location>
        <begin position="29"/>
        <end position="357"/>
    </location>
</feature>
<evidence type="ECO:0000313" key="4">
    <source>
        <dbReference type="Proteomes" id="UP001229955"/>
    </source>
</evidence>
<reference evidence="2" key="1">
    <citation type="submission" date="2023-07" db="EMBL/GenBank/DDBJ databases">
        <authorList>
            <person name="Haufschild T."/>
            <person name="Kallscheuer N."/>
            <person name="Hammer J."/>
            <person name="Kohn T."/>
            <person name="Kabuu M."/>
            <person name="Jogler M."/>
            <person name="Wohfarth N."/>
            <person name="Heuer A."/>
            <person name="Rohde M."/>
            <person name="van Teeseling M.C.F."/>
            <person name="Jogler C."/>
        </authorList>
    </citation>
    <scope>NUCLEOTIDE SEQUENCE</scope>
    <source>
        <strain evidence="2">Strain 138</strain>
        <strain evidence="3">Strain 318</strain>
    </source>
</reference>
<keyword evidence="1" id="KW-0732">Signal</keyword>
<dbReference type="KEGG" id="pspc:Strain318_001759"/>
<dbReference type="Proteomes" id="UP001229955">
    <property type="component" value="Chromosome"/>
</dbReference>